<protein>
    <submittedName>
        <fullName evidence="1">DUF3881 family protein</fullName>
    </submittedName>
</protein>
<name>A0AC61RWC4_9FIRM</name>
<proteinExistence type="predicted"/>
<evidence type="ECO:0000313" key="2">
    <source>
        <dbReference type="Proteomes" id="UP000304953"/>
    </source>
</evidence>
<evidence type="ECO:0000313" key="1">
    <source>
        <dbReference type="EMBL" id="TGY95971.1"/>
    </source>
</evidence>
<organism evidence="1 2">
    <name type="scientific">Petralouisia muris</name>
    <dbReference type="NCBI Taxonomy" id="3032872"/>
    <lineage>
        <taxon>Bacteria</taxon>
        <taxon>Bacillati</taxon>
        <taxon>Bacillota</taxon>
        <taxon>Clostridia</taxon>
        <taxon>Lachnospirales</taxon>
        <taxon>Lachnospiraceae</taxon>
        <taxon>Petralouisia</taxon>
    </lineage>
</organism>
<accession>A0AC61RWC4</accession>
<gene>
    <name evidence="1" type="ORF">E5329_12490</name>
</gene>
<comment type="caution">
    <text evidence="1">The sequence shown here is derived from an EMBL/GenBank/DDBJ whole genome shotgun (WGS) entry which is preliminary data.</text>
</comment>
<sequence>MHSYLRSIGFKDLNNRNEIELLIKDIIKHPDKKIITEDEQGNVFAELTREFSEFTGIAVRGFYMDDEFHVEYYYPYFTGSGVSTEERVDIQKRSDREAYAGVCDEMRIGVTLIFYLQNAVEYLQEQRTKNGRRMPINTTISALSASGKIILPVYKNENQIKSGEKYTINRNHLMAAARDGDEDAMESLTLEDIDTYSMISRRIMTEDILSIVDTYFMPYGIESDQYSIMGEILDFYTIENKKTKEKSYVLTLNSNHLVFDICINQDDLLGEPAAGRRFKGTIWMQGHINYQM</sequence>
<dbReference type="EMBL" id="SRYA01000022">
    <property type="protein sequence ID" value="TGY95971.1"/>
    <property type="molecule type" value="Genomic_DNA"/>
</dbReference>
<dbReference type="Proteomes" id="UP000304953">
    <property type="component" value="Unassembled WGS sequence"/>
</dbReference>
<keyword evidence="2" id="KW-1185">Reference proteome</keyword>
<reference evidence="1" key="1">
    <citation type="submission" date="2019-04" db="EMBL/GenBank/DDBJ databases">
        <title>Microbes associate with the intestines of laboratory mice.</title>
        <authorList>
            <person name="Navarre W."/>
            <person name="Wong E."/>
            <person name="Huang K."/>
            <person name="Tropini C."/>
            <person name="Ng K."/>
            <person name="Yu B."/>
        </authorList>
    </citation>
    <scope>NUCLEOTIDE SEQUENCE</scope>
    <source>
        <strain evidence="1">NM01_1-7b</strain>
    </source>
</reference>